<comment type="caution">
    <text evidence="1">The sequence shown here is derived from an EMBL/GenBank/DDBJ whole genome shotgun (WGS) entry which is preliminary data.</text>
</comment>
<dbReference type="RefSeq" id="WP_057558062.1">
    <property type="nucleotide sequence ID" value="NZ_CDNY01000003.1"/>
</dbReference>
<gene>
    <name evidence="1" type="ORF">UMC4404_09731</name>
</gene>
<reference evidence="2" key="1">
    <citation type="submission" date="2015-01" db="EMBL/GenBank/DDBJ databases">
        <authorList>
            <person name="Aslett A.Martin."/>
            <person name="De Silva Nishadi"/>
        </authorList>
    </citation>
    <scope>NUCLEOTIDE SEQUENCE [LARGE SCALE GENOMIC DNA]</scope>
    <source>
        <strain evidence="2">UMC4404</strain>
    </source>
</reference>
<dbReference type="EMBL" id="CDNY01000003">
    <property type="protein sequence ID" value="CEO32993.1"/>
    <property type="molecule type" value="Genomic_DNA"/>
</dbReference>
<evidence type="ECO:0000313" key="2">
    <source>
        <dbReference type="Proteomes" id="UP000049685"/>
    </source>
</evidence>
<organism evidence="1 2">
    <name type="scientific">Paraclostridium sordellii</name>
    <name type="common">Clostridium sordellii</name>
    <dbReference type="NCBI Taxonomy" id="1505"/>
    <lineage>
        <taxon>Bacteria</taxon>
        <taxon>Bacillati</taxon>
        <taxon>Bacillota</taxon>
        <taxon>Clostridia</taxon>
        <taxon>Peptostreptococcales</taxon>
        <taxon>Peptostreptococcaceae</taxon>
        <taxon>Paraclostridium</taxon>
    </lineage>
</organism>
<name>A0A9P1L0M1_PARSO</name>
<proteinExistence type="predicted"/>
<accession>A0A9P1L0M1</accession>
<evidence type="ECO:0000313" key="1">
    <source>
        <dbReference type="EMBL" id="CEO32993.1"/>
    </source>
</evidence>
<dbReference type="Proteomes" id="UP000049685">
    <property type="component" value="Unassembled WGS sequence"/>
</dbReference>
<sequence length="208" mass="24082">MEYSIHGFSQEKAIELELDDRDLLILKWFVKFKDSERMISKIISDDKYYWIKYDGVTEDIPITKMKKDTVYRRLKKMCKIGILKYKTVKIGGSYSYYALGRKYKLLIDTNYRTSDLNPKLSEINPEQNTLLPYPNTISIDRVTSVNLSTDLNSIKGMYKLSDSELKSIVLAVDISVEDGTIKSPKGSEGYWKYIHKICNDKLSSKKGN</sequence>
<protein>
    <submittedName>
        <fullName evidence="1">Uncharacterized protein</fullName>
    </submittedName>
</protein>
<dbReference type="AlphaFoldDB" id="A0A9P1L0M1"/>